<keyword evidence="2" id="KW-1185">Reference proteome</keyword>
<dbReference type="EMBL" id="VSRR010012609">
    <property type="protein sequence ID" value="MPC54752.1"/>
    <property type="molecule type" value="Genomic_DNA"/>
</dbReference>
<evidence type="ECO:0000313" key="2">
    <source>
        <dbReference type="Proteomes" id="UP000324222"/>
    </source>
</evidence>
<organism evidence="1 2">
    <name type="scientific">Portunus trituberculatus</name>
    <name type="common">Swimming crab</name>
    <name type="synonym">Neptunus trituberculatus</name>
    <dbReference type="NCBI Taxonomy" id="210409"/>
    <lineage>
        <taxon>Eukaryota</taxon>
        <taxon>Metazoa</taxon>
        <taxon>Ecdysozoa</taxon>
        <taxon>Arthropoda</taxon>
        <taxon>Crustacea</taxon>
        <taxon>Multicrustacea</taxon>
        <taxon>Malacostraca</taxon>
        <taxon>Eumalacostraca</taxon>
        <taxon>Eucarida</taxon>
        <taxon>Decapoda</taxon>
        <taxon>Pleocyemata</taxon>
        <taxon>Brachyura</taxon>
        <taxon>Eubrachyura</taxon>
        <taxon>Portunoidea</taxon>
        <taxon>Portunidae</taxon>
        <taxon>Portuninae</taxon>
        <taxon>Portunus</taxon>
    </lineage>
</organism>
<proteinExistence type="predicted"/>
<evidence type="ECO:0000313" key="1">
    <source>
        <dbReference type="EMBL" id="MPC54752.1"/>
    </source>
</evidence>
<accession>A0A5B7G732</accession>
<dbReference type="AlphaFoldDB" id="A0A5B7G732"/>
<gene>
    <name evidence="1" type="ORF">E2C01_048677</name>
</gene>
<name>A0A5B7G732_PORTR</name>
<comment type="caution">
    <text evidence="1">The sequence shown here is derived from an EMBL/GenBank/DDBJ whole genome shotgun (WGS) entry which is preliminary data.</text>
</comment>
<reference evidence="1 2" key="1">
    <citation type="submission" date="2019-05" db="EMBL/GenBank/DDBJ databases">
        <title>Another draft genome of Portunus trituberculatus and its Hox gene families provides insights of decapod evolution.</title>
        <authorList>
            <person name="Jeong J.-H."/>
            <person name="Song I."/>
            <person name="Kim S."/>
            <person name="Choi T."/>
            <person name="Kim D."/>
            <person name="Ryu S."/>
            <person name="Kim W."/>
        </authorList>
    </citation>
    <scope>NUCLEOTIDE SEQUENCE [LARGE SCALE GENOMIC DNA]</scope>
    <source>
        <tissue evidence="1">Muscle</tissue>
    </source>
</reference>
<dbReference type="Proteomes" id="UP000324222">
    <property type="component" value="Unassembled WGS sequence"/>
</dbReference>
<protein>
    <submittedName>
        <fullName evidence="1">Uncharacterized protein</fullName>
    </submittedName>
</protein>
<sequence length="71" mass="7908">MWVCVVFIPHFRRGINGRVPGWLSSCRGLAVWCSPPPRGERVMASACPRLVGFVVPSFPNDLVRVLMTLVN</sequence>